<dbReference type="PANTHER" id="PTHR33371:SF16">
    <property type="entry name" value="MCE-FAMILY PROTEIN MCE3F"/>
    <property type="match status" value="1"/>
</dbReference>
<evidence type="ECO:0000259" key="1">
    <source>
        <dbReference type="Pfam" id="PF02470"/>
    </source>
</evidence>
<dbReference type="AlphaFoldDB" id="A0A848KLN1"/>
<dbReference type="EMBL" id="VCQU01000005">
    <property type="protein sequence ID" value="NMN96687.1"/>
    <property type="molecule type" value="Genomic_DNA"/>
</dbReference>
<reference evidence="2 3" key="2">
    <citation type="submission" date="2020-06" db="EMBL/GenBank/DDBJ databases">
        <title>Antribacter stalactiti gen. nov., sp. nov., a new member of the family Nacardiaceae isolated from a cave.</title>
        <authorList>
            <person name="Kim I.S."/>
        </authorList>
    </citation>
    <scope>NUCLEOTIDE SEQUENCE [LARGE SCALE GENOMIC DNA]</scope>
    <source>
        <strain evidence="2 3">YC2-7</strain>
    </source>
</reference>
<sequence>MNINRTALSVAGMVTIAAASFAYMTQIGLEIGALEDTRTATMSIPDTNGLLVGSRVLLRGIAIGHVTAIAPKVDHIDVDWDYDTNYDIPVDSHYRVDNLSALGETYLAVSPATSQGPYLADGASIDTANIVVPTTFKELSERLTRMLEQVDPHRVSDIFHELDVALPDGPDVLSNLSRAGDLLAAAVVDNTTELTKILSTVQPLLLDSDWLSTDLAGATPNMAPMGTNITKMLDGMAWTVKNGPLRDGIRYGVGPFIGELQKFLDNTSADLNTLGVDLLPPVRAGAAAMQTVNVSQLLDNALAATESGDAITIHVQPPGR</sequence>
<evidence type="ECO:0000313" key="2">
    <source>
        <dbReference type="EMBL" id="NMN96687.1"/>
    </source>
</evidence>
<feature type="domain" description="Mce/MlaD" evidence="1">
    <location>
        <begin position="37"/>
        <end position="111"/>
    </location>
</feature>
<protein>
    <submittedName>
        <fullName evidence="2">MCE family protein</fullName>
    </submittedName>
</protein>
<keyword evidence="3" id="KW-1185">Reference proteome</keyword>
<dbReference type="Proteomes" id="UP000535543">
    <property type="component" value="Unassembled WGS sequence"/>
</dbReference>
<dbReference type="GO" id="GO:0005576">
    <property type="term" value="C:extracellular region"/>
    <property type="evidence" value="ECO:0007669"/>
    <property type="project" value="TreeGrafter"/>
</dbReference>
<name>A0A848KLN1_9NOCA</name>
<accession>A0A848KLN1</accession>
<dbReference type="InterPro" id="IPR003399">
    <property type="entry name" value="Mce/MlaD"/>
</dbReference>
<dbReference type="InterPro" id="IPR052336">
    <property type="entry name" value="MlaD_Phospholipid_Transporter"/>
</dbReference>
<proteinExistence type="predicted"/>
<reference evidence="2 3" key="1">
    <citation type="submission" date="2019-05" db="EMBL/GenBank/DDBJ databases">
        <authorList>
            <person name="Lee S.D."/>
        </authorList>
    </citation>
    <scope>NUCLEOTIDE SEQUENCE [LARGE SCALE GENOMIC DNA]</scope>
    <source>
        <strain evidence="2 3">YC2-7</strain>
    </source>
</reference>
<organism evidence="2 3">
    <name type="scientific">Antrihabitans stalactiti</name>
    <dbReference type="NCBI Taxonomy" id="2584121"/>
    <lineage>
        <taxon>Bacteria</taxon>
        <taxon>Bacillati</taxon>
        <taxon>Actinomycetota</taxon>
        <taxon>Actinomycetes</taxon>
        <taxon>Mycobacteriales</taxon>
        <taxon>Nocardiaceae</taxon>
        <taxon>Antrihabitans</taxon>
    </lineage>
</organism>
<dbReference type="PANTHER" id="PTHR33371">
    <property type="entry name" value="INTERMEMBRANE PHOSPHOLIPID TRANSPORT SYSTEM BINDING PROTEIN MLAD-RELATED"/>
    <property type="match status" value="1"/>
</dbReference>
<dbReference type="Pfam" id="PF02470">
    <property type="entry name" value="MlaD"/>
    <property type="match status" value="1"/>
</dbReference>
<dbReference type="RefSeq" id="WP_169588829.1">
    <property type="nucleotide sequence ID" value="NZ_VCQU01000005.1"/>
</dbReference>
<comment type="caution">
    <text evidence="2">The sequence shown here is derived from an EMBL/GenBank/DDBJ whole genome shotgun (WGS) entry which is preliminary data.</text>
</comment>
<gene>
    <name evidence="2" type="ORF">FGL95_16745</name>
</gene>
<evidence type="ECO:0000313" key="3">
    <source>
        <dbReference type="Proteomes" id="UP000535543"/>
    </source>
</evidence>